<evidence type="ECO:0000313" key="2">
    <source>
        <dbReference type="EMBL" id="CAB4134049.1"/>
    </source>
</evidence>
<organism evidence="2">
    <name type="scientific">uncultured Caudovirales phage</name>
    <dbReference type="NCBI Taxonomy" id="2100421"/>
    <lineage>
        <taxon>Viruses</taxon>
        <taxon>Duplodnaviria</taxon>
        <taxon>Heunggongvirae</taxon>
        <taxon>Uroviricota</taxon>
        <taxon>Caudoviricetes</taxon>
        <taxon>Peduoviridae</taxon>
        <taxon>Maltschvirus</taxon>
        <taxon>Maltschvirus maltsch</taxon>
    </lineage>
</organism>
<protein>
    <submittedName>
        <fullName evidence="2">Uncharacterized protein</fullName>
    </submittedName>
</protein>
<evidence type="ECO:0000313" key="1">
    <source>
        <dbReference type="EMBL" id="CAB4128535.1"/>
    </source>
</evidence>
<reference evidence="2" key="1">
    <citation type="submission" date="2020-04" db="EMBL/GenBank/DDBJ databases">
        <authorList>
            <person name="Chiriac C."/>
            <person name="Salcher M."/>
            <person name="Ghai R."/>
            <person name="Kavagutti S V."/>
        </authorList>
    </citation>
    <scope>NUCLEOTIDE SEQUENCE</scope>
</reference>
<sequence>MRNLTSTEYSGVAGAAAPGLADQYDPDWWIIPEPAVTYNFTDPVLIAIEAGTAFVFGCIGGAIKGGVPGCIISGTIGATGKTVATLLVDTYNSYTANKK</sequence>
<proteinExistence type="predicted"/>
<dbReference type="EMBL" id="LR796285">
    <property type="protein sequence ID" value="CAB4134049.1"/>
    <property type="molecule type" value="Genomic_DNA"/>
</dbReference>
<accession>A0A6J5LQV6</accession>
<name>A0A6J5LQV6_9CAUD</name>
<gene>
    <name evidence="1" type="ORF">UFOVP101_46</name>
    <name evidence="2" type="ORF">UFOVP270_10</name>
</gene>
<dbReference type="EMBL" id="LR796232">
    <property type="protein sequence ID" value="CAB4128535.1"/>
    <property type="molecule type" value="Genomic_DNA"/>
</dbReference>